<dbReference type="PROSITE" id="PS50931">
    <property type="entry name" value="HTH_LYSR"/>
    <property type="match status" value="1"/>
</dbReference>
<evidence type="ECO:0000256" key="1">
    <source>
        <dbReference type="ARBA" id="ARBA00009437"/>
    </source>
</evidence>
<keyword evidence="4" id="KW-0804">Transcription</keyword>
<keyword evidence="3" id="KW-0238">DNA-binding</keyword>
<evidence type="ECO:0000256" key="3">
    <source>
        <dbReference type="ARBA" id="ARBA00023125"/>
    </source>
</evidence>
<dbReference type="PANTHER" id="PTHR30126:SF25">
    <property type="entry name" value="HTH-TYPE TRANSCRIPTIONAL REGULATOR METR"/>
    <property type="match status" value="1"/>
</dbReference>
<proteinExistence type="inferred from homology"/>
<dbReference type="Proteomes" id="UP000257136">
    <property type="component" value="Unassembled WGS sequence"/>
</dbReference>
<gene>
    <name evidence="6" type="ORF">C8P67_11526</name>
</gene>
<dbReference type="EMBL" id="QUNI01000015">
    <property type="protein sequence ID" value="REG92184.1"/>
    <property type="molecule type" value="Genomic_DNA"/>
</dbReference>
<protein>
    <submittedName>
        <fullName evidence="6">LysR family transcriptional regulator</fullName>
    </submittedName>
</protein>
<dbReference type="PANTHER" id="PTHR30126">
    <property type="entry name" value="HTH-TYPE TRANSCRIPTIONAL REGULATOR"/>
    <property type="match status" value="1"/>
</dbReference>
<dbReference type="RefSeq" id="WP_115814894.1">
    <property type="nucleotide sequence ID" value="NZ_QUNI01000015.1"/>
</dbReference>
<dbReference type="GO" id="GO:0000976">
    <property type="term" value="F:transcription cis-regulatory region binding"/>
    <property type="evidence" value="ECO:0007669"/>
    <property type="project" value="TreeGrafter"/>
</dbReference>
<evidence type="ECO:0000313" key="6">
    <source>
        <dbReference type="EMBL" id="REG92184.1"/>
    </source>
</evidence>
<evidence type="ECO:0000259" key="5">
    <source>
        <dbReference type="PROSITE" id="PS50931"/>
    </source>
</evidence>
<dbReference type="OrthoDB" id="9803735at2"/>
<evidence type="ECO:0000256" key="2">
    <source>
        <dbReference type="ARBA" id="ARBA00023015"/>
    </source>
</evidence>
<comment type="similarity">
    <text evidence="1">Belongs to the LysR transcriptional regulatory family.</text>
</comment>
<keyword evidence="2" id="KW-0805">Transcription regulation</keyword>
<dbReference type="GO" id="GO:0003700">
    <property type="term" value="F:DNA-binding transcription factor activity"/>
    <property type="evidence" value="ECO:0007669"/>
    <property type="project" value="InterPro"/>
</dbReference>
<dbReference type="FunFam" id="1.10.10.10:FF:000001">
    <property type="entry name" value="LysR family transcriptional regulator"/>
    <property type="match status" value="1"/>
</dbReference>
<dbReference type="Pfam" id="PF03466">
    <property type="entry name" value="LysR_substrate"/>
    <property type="match status" value="1"/>
</dbReference>
<keyword evidence="7" id="KW-1185">Reference proteome</keyword>
<dbReference type="SUPFAM" id="SSF53850">
    <property type="entry name" value="Periplasmic binding protein-like II"/>
    <property type="match status" value="1"/>
</dbReference>
<dbReference type="AlphaFoldDB" id="A0A3E0E1K9"/>
<name>A0A3E0E1K9_9FLAO</name>
<dbReference type="InterPro" id="IPR036388">
    <property type="entry name" value="WH-like_DNA-bd_sf"/>
</dbReference>
<sequence>MEIRHLRLIKAIVEEGSITKAIDKLHLTQSALSHQLKEAEYQLGTKIFLRANKKMVLTKAGEKLYEIANEIIDKLSETELQIKQMVFGEIGEIRISTECFSSYHWLPSVIKQFHDLYPNIELKIVTEATHYPLQKLLDNVIDIGIVSDQIKDDKIKYLELFQDEVVMAVSEEHAWASKKYVVAEDFVDEHLIIHSLPLETVTIHQMVLAPARISPKKITPLPLTEASIEMVKANMGVMSMAKWALQPYLKNSPLKAVKIGKNGLKRKHFIAIRNEKEYPDYFNHFIGFLQTEINLQWNI</sequence>
<evidence type="ECO:0000313" key="7">
    <source>
        <dbReference type="Proteomes" id="UP000257136"/>
    </source>
</evidence>
<dbReference type="InterPro" id="IPR000847">
    <property type="entry name" value="LysR_HTH_N"/>
</dbReference>
<feature type="domain" description="HTH lysR-type" evidence="5">
    <location>
        <begin position="1"/>
        <end position="58"/>
    </location>
</feature>
<dbReference type="Gene3D" id="3.40.190.290">
    <property type="match status" value="1"/>
</dbReference>
<organism evidence="6 7">
    <name type="scientific">Flavobacterium aquicola</name>
    <dbReference type="NCBI Taxonomy" id="1682742"/>
    <lineage>
        <taxon>Bacteria</taxon>
        <taxon>Pseudomonadati</taxon>
        <taxon>Bacteroidota</taxon>
        <taxon>Flavobacteriia</taxon>
        <taxon>Flavobacteriales</taxon>
        <taxon>Flavobacteriaceae</taxon>
        <taxon>Flavobacterium</taxon>
    </lineage>
</organism>
<dbReference type="InterPro" id="IPR005119">
    <property type="entry name" value="LysR_subst-bd"/>
</dbReference>
<evidence type="ECO:0000256" key="4">
    <source>
        <dbReference type="ARBA" id="ARBA00023163"/>
    </source>
</evidence>
<dbReference type="SUPFAM" id="SSF46785">
    <property type="entry name" value="Winged helix' DNA-binding domain"/>
    <property type="match status" value="1"/>
</dbReference>
<reference evidence="6 7" key="1">
    <citation type="submission" date="2018-08" db="EMBL/GenBank/DDBJ databases">
        <title>Genomic Encyclopedia of Archaeal and Bacterial Type Strains, Phase II (KMG-II): from individual species to whole genera.</title>
        <authorList>
            <person name="Goeker M."/>
        </authorList>
    </citation>
    <scope>NUCLEOTIDE SEQUENCE [LARGE SCALE GENOMIC DNA]</scope>
    <source>
        <strain evidence="6 7">DSM 100880</strain>
    </source>
</reference>
<accession>A0A3E0E1K9</accession>
<dbReference type="Pfam" id="PF00126">
    <property type="entry name" value="HTH_1"/>
    <property type="match status" value="1"/>
</dbReference>
<comment type="caution">
    <text evidence="6">The sequence shown here is derived from an EMBL/GenBank/DDBJ whole genome shotgun (WGS) entry which is preliminary data.</text>
</comment>
<dbReference type="InterPro" id="IPR036390">
    <property type="entry name" value="WH_DNA-bd_sf"/>
</dbReference>
<dbReference type="Gene3D" id="1.10.10.10">
    <property type="entry name" value="Winged helix-like DNA-binding domain superfamily/Winged helix DNA-binding domain"/>
    <property type="match status" value="1"/>
</dbReference>